<dbReference type="AlphaFoldDB" id="A0A1D1V982"/>
<reference evidence="1 2" key="1">
    <citation type="journal article" date="2016" name="Nat. Commun.">
        <title>Extremotolerant tardigrade genome and improved radiotolerance of human cultured cells by tardigrade-unique protein.</title>
        <authorList>
            <person name="Hashimoto T."/>
            <person name="Horikawa D.D."/>
            <person name="Saito Y."/>
            <person name="Kuwahara H."/>
            <person name="Kozuka-Hata H."/>
            <person name="Shin-I T."/>
            <person name="Minakuchi Y."/>
            <person name="Ohishi K."/>
            <person name="Motoyama A."/>
            <person name="Aizu T."/>
            <person name="Enomoto A."/>
            <person name="Kondo K."/>
            <person name="Tanaka S."/>
            <person name="Hara Y."/>
            <person name="Koshikawa S."/>
            <person name="Sagara H."/>
            <person name="Miura T."/>
            <person name="Yokobori S."/>
            <person name="Miyagawa K."/>
            <person name="Suzuki Y."/>
            <person name="Kubo T."/>
            <person name="Oyama M."/>
            <person name="Kohara Y."/>
            <person name="Fujiyama A."/>
            <person name="Arakawa K."/>
            <person name="Katayama T."/>
            <person name="Toyoda A."/>
            <person name="Kunieda T."/>
        </authorList>
    </citation>
    <scope>NUCLEOTIDE SEQUENCE [LARGE SCALE GENOMIC DNA]</scope>
    <source>
        <strain evidence="1 2">YOKOZUNA-1</strain>
    </source>
</reference>
<gene>
    <name evidence="1" type="primary">RvY_06756-1</name>
    <name evidence="1" type="synonym">RvY_06756.1</name>
    <name evidence="1" type="ORF">RvY_06756</name>
</gene>
<sequence>MPKNIGSRYMAVTSVELPMNTSIQSFTSGSSDVDIYEYYTKLELIRCFLH</sequence>
<proteinExistence type="predicted"/>
<accession>A0A1D1V982</accession>
<comment type="caution">
    <text evidence="1">The sequence shown here is derived from an EMBL/GenBank/DDBJ whole genome shotgun (WGS) entry which is preliminary data.</text>
</comment>
<evidence type="ECO:0000313" key="2">
    <source>
        <dbReference type="Proteomes" id="UP000186922"/>
    </source>
</evidence>
<name>A0A1D1V982_RAMVA</name>
<evidence type="ECO:0000313" key="1">
    <source>
        <dbReference type="EMBL" id="GAU95078.1"/>
    </source>
</evidence>
<organism evidence="1 2">
    <name type="scientific">Ramazzottius varieornatus</name>
    <name type="common">Water bear</name>
    <name type="synonym">Tardigrade</name>
    <dbReference type="NCBI Taxonomy" id="947166"/>
    <lineage>
        <taxon>Eukaryota</taxon>
        <taxon>Metazoa</taxon>
        <taxon>Ecdysozoa</taxon>
        <taxon>Tardigrada</taxon>
        <taxon>Eutardigrada</taxon>
        <taxon>Parachela</taxon>
        <taxon>Hypsibioidea</taxon>
        <taxon>Ramazzottiidae</taxon>
        <taxon>Ramazzottius</taxon>
    </lineage>
</organism>
<protein>
    <submittedName>
        <fullName evidence="1">Uncharacterized protein</fullName>
    </submittedName>
</protein>
<keyword evidence="2" id="KW-1185">Reference proteome</keyword>
<dbReference type="EMBL" id="BDGG01000003">
    <property type="protein sequence ID" value="GAU95078.1"/>
    <property type="molecule type" value="Genomic_DNA"/>
</dbReference>
<dbReference type="Proteomes" id="UP000186922">
    <property type="component" value="Unassembled WGS sequence"/>
</dbReference>